<keyword evidence="3" id="KW-1185">Reference proteome</keyword>
<evidence type="ECO:0000256" key="1">
    <source>
        <dbReference type="SAM" id="SignalP"/>
    </source>
</evidence>
<evidence type="ECO:0008006" key="4">
    <source>
        <dbReference type="Google" id="ProtNLM"/>
    </source>
</evidence>
<protein>
    <recommendedName>
        <fullName evidence="4">Transthyretin-like family protein</fullName>
    </recommendedName>
</protein>
<organism evidence="2 3">
    <name type="scientific">Ancylostoma ceylanicum</name>
    <dbReference type="NCBI Taxonomy" id="53326"/>
    <lineage>
        <taxon>Eukaryota</taxon>
        <taxon>Metazoa</taxon>
        <taxon>Ecdysozoa</taxon>
        <taxon>Nematoda</taxon>
        <taxon>Chromadorea</taxon>
        <taxon>Rhabditida</taxon>
        <taxon>Rhabditina</taxon>
        <taxon>Rhabditomorpha</taxon>
        <taxon>Strongyloidea</taxon>
        <taxon>Ancylostomatidae</taxon>
        <taxon>Ancylostomatinae</taxon>
        <taxon>Ancylostoma</taxon>
    </lineage>
</organism>
<proteinExistence type="predicted"/>
<gene>
    <name evidence="2" type="primary">Acey_s1335.g3832</name>
    <name evidence="2" type="ORF">Y032_1335g3832</name>
</gene>
<name>A0A016W5H9_9BILA</name>
<feature type="signal peptide" evidence="1">
    <location>
        <begin position="1"/>
        <end position="21"/>
    </location>
</feature>
<dbReference type="EMBL" id="JARK01000934">
    <property type="protein sequence ID" value="EYC34856.1"/>
    <property type="molecule type" value="Genomic_DNA"/>
</dbReference>
<evidence type="ECO:0000313" key="2">
    <source>
        <dbReference type="EMBL" id="EYC34856.1"/>
    </source>
</evidence>
<sequence length="85" mass="9026">MIKLSLIAVAVASLLPALGEGAPVVFVQPQCQPNGHLDKDTIENGIITPINERRLKLPKGEQNNGYGNGKLPPATNMTLVVCHSL</sequence>
<keyword evidence="1" id="KW-0732">Signal</keyword>
<feature type="chain" id="PRO_5001491532" description="Transthyretin-like family protein" evidence="1">
    <location>
        <begin position="22"/>
        <end position="85"/>
    </location>
</feature>
<evidence type="ECO:0000313" key="3">
    <source>
        <dbReference type="Proteomes" id="UP000024635"/>
    </source>
</evidence>
<dbReference type="Proteomes" id="UP000024635">
    <property type="component" value="Unassembled WGS sequence"/>
</dbReference>
<reference evidence="3" key="1">
    <citation type="journal article" date="2015" name="Nat. Genet.">
        <title>The genome and transcriptome of the zoonotic hookworm Ancylostoma ceylanicum identify infection-specific gene families.</title>
        <authorList>
            <person name="Schwarz E.M."/>
            <person name="Hu Y."/>
            <person name="Antoshechkin I."/>
            <person name="Miller M.M."/>
            <person name="Sternberg P.W."/>
            <person name="Aroian R.V."/>
        </authorList>
    </citation>
    <scope>NUCLEOTIDE SEQUENCE</scope>
    <source>
        <strain evidence="3">HY135</strain>
    </source>
</reference>
<accession>A0A016W5H9</accession>
<dbReference type="AlphaFoldDB" id="A0A016W5H9"/>
<comment type="caution">
    <text evidence="2">The sequence shown here is derived from an EMBL/GenBank/DDBJ whole genome shotgun (WGS) entry which is preliminary data.</text>
</comment>